<keyword evidence="1" id="KW-0472">Membrane</keyword>
<organism evidence="2 3">
    <name type="scientific">Sabulicella glaciei</name>
    <dbReference type="NCBI Taxonomy" id="2984948"/>
    <lineage>
        <taxon>Bacteria</taxon>
        <taxon>Pseudomonadati</taxon>
        <taxon>Pseudomonadota</taxon>
        <taxon>Alphaproteobacteria</taxon>
        <taxon>Acetobacterales</taxon>
        <taxon>Acetobacteraceae</taxon>
        <taxon>Sabulicella</taxon>
    </lineage>
</organism>
<protein>
    <submittedName>
        <fullName evidence="2">Uncharacterized protein</fullName>
    </submittedName>
</protein>
<proteinExistence type="predicted"/>
<evidence type="ECO:0000256" key="1">
    <source>
        <dbReference type="SAM" id="Phobius"/>
    </source>
</evidence>
<name>A0ABT3NQT4_9PROT</name>
<reference evidence="2 3" key="1">
    <citation type="submission" date="2022-10" db="EMBL/GenBank/DDBJ databases">
        <title>Roseococcus glaciei nov., sp. nov., isolated from glacier.</title>
        <authorList>
            <person name="Liu Q."/>
            <person name="Xin Y.-H."/>
        </authorList>
    </citation>
    <scope>NUCLEOTIDE SEQUENCE [LARGE SCALE GENOMIC DNA]</scope>
    <source>
        <strain evidence="2 3">MDT2-1-1</strain>
    </source>
</reference>
<evidence type="ECO:0000313" key="3">
    <source>
        <dbReference type="Proteomes" id="UP001526430"/>
    </source>
</evidence>
<keyword evidence="1" id="KW-1133">Transmembrane helix</keyword>
<keyword evidence="1" id="KW-0812">Transmembrane</keyword>
<comment type="caution">
    <text evidence="2">The sequence shown here is derived from an EMBL/GenBank/DDBJ whole genome shotgun (WGS) entry which is preliminary data.</text>
</comment>
<dbReference type="EMBL" id="JAPFQI010000001">
    <property type="protein sequence ID" value="MCW8084525.1"/>
    <property type="molecule type" value="Genomic_DNA"/>
</dbReference>
<accession>A0ABT3NQT4</accession>
<dbReference type="Proteomes" id="UP001526430">
    <property type="component" value="Unassembled WGS sequence"/>
</dbReference>
<evidence type="ECO:0000313" key="2">
    <source>
        <dbReference type="EMBL" id="MCW8084525.1"/>
    </source>
</evidence>
<feature type="transmembrane region" description="Helical" evidence="1">
    <location>
        <begin position="49"/>
        <end position="72"/>
    </location>
</feature>
<sequence length="96" mass="10103">MPSIPAFLLRQASVGFGLSTIFVAAILLADPAGLSGLLLRAAEHPLPLVLLWGFFGMTFSAVQVGAAVMLSATDAPQGGRRVPVLVPVPVRVQRRR</sequence>
<dbReference type="RefSeq" id="WP_301588150.1">
    <property type="nucleotide sequence ID" value="NZ_JAPFQI010000001.1"/>
</dbReference>
<keyword evidence="3" id="KW-1185">Reference proteome</keyword>
<feature type="transmembrane region" description="Helical" evidence="1">
    <location>
        <begin position="7"/>
        <end position="29"/>
    </location>
</feature>
<gene>
    <name evidence="2" type="ORF">OF850_02705</name>
</gene>